<dbReference type="AlphaFoldDB" id="A0A1I8FC44"/>
<proteinExistence type="predicted"/>
<dbReference type="SUPFAM" id="SSF47923">
    <property type="entry name" value="Ypt/Rab-GAP domain of gyp1p"/>
    <property type="match status" value="1"/>
</dbReference>
<accession>A0A1I8FC44</accession>
<dbReference type="Proteomes" id="UP000095280">
    <property type="component" value="Unplaced"/>
</dbReference>
<evidence type="ECO:0000313" key="3">
    <source>
        <dbReference type="WBParaSite" id="maker-unitig_28897-snap-gene-0.2-mRNA-1"/>
    </source>
</evidence>
<dbReference type="WBParaSite" id="maker-unitig_28897-snap-gene-0.2-mRNA-1">
    <property type="protein sequence ID" value="maker-unitig_28897-snap-gene-0.2-mRNA-1"/>
    <property type="gene ID" value="maker-unitig_28897-snap-gene-0.2"/>
</dbReference>
<protein>
    <submittedName>
        <fullName evidence="3">Transposase</fullName>
    </submittedName>
</protein>
<evidence type="ECO:0000313" key="2">
    <source>
        <dbReference type="Proteomes" id="UP000095280"/>
    </source>
</evidence>
<sequence>VAPDARLSIPGTPPPKPSDIAGPGAQAPLSRICFPNGGPLMSSYALRNDKEQKLLKPLPLRRQSQKVKKTATSKSATLRTGGYRTRPPPAPPAIIVRRILRWQFPLSPIDPEISWIARCSVGYIQGFCDLLAPLLDRARGRGLTLACFEKLMLRMVANFNRRSRTARETDNVGRCAGSGRCRSGGCRASGSERTRQLPEAAARFATMTSSWCGRRFGRQAAPGVQPLQHLCCRRFAAGVPGSFIMENDMNLADVTMFI</sequence>
<feature type="region of interest" description="Disordered" evidence="1">
    <location>
        <begin position="61"/>
        <end position="87"/>
    </location>
</feature>
<reference evidence="3" key="1">
    <citation type="submission" date="2016-11" db="UniProtKB">
        <authorList>
            <consortium name="WormBaseParasite"/>
        </authorList>
    </citation>
    <scope>IDENTIFICATION</scope>
</reference>
<dbReference type="InterPro" id="IPR035969">
    <property type="entry name" value="Rab-GAP_TBC_sf"/>
</dbReference>
<evidence type="ECO:0000256" key="1">
    <source>
        <dbReference type="SAM" id="MobiDB-lite"/>
    </source>
</evidence>
<keyword evidence="2" id="KW-1185">Reference proteome</keyword>
<organism evidence="2 3">
    <name type="scientific">Macrostomum lignano</name>
    <dbReference type="NCBI Taxonomy" id="282301"/>
    <lineage>
        <taxon>Eukaryota</taxon>
        <taxon>Metazoa</taxon>
        <taxon>Spiralia</taxon>
        <taxon>Lophotrochozoa</taxon>
        <taxon>Platyhelminthes</taxon>
        <taxon>Rhabditophora</taxon>
        <taxon>Macrostomorpha</taxon>
        <taxon>Macrostomida</taxon>
        <taxon>Macrostomidae</taxon>
        <taxon>Macrostomum</taxon>
    </lineage>
</organism>
<name>A0A1I8FC44_9PLAT</name>
<feature type="region of interest" description="Disordered" evidence="1">
    <location>
        <begin position="1"/>
        <end position="29"/>
    </location>
</feature>